<reference evidence="1" key="1">
    <citation type="journal article" date="2020" name="Stud. Mycol.">
        <title>101 Dothideomycetes genomes: a test case for predicting lifestyles and emergence of pathogens.</title>
        <authorList>
            <person name="Haridas S."/>
            <person name="Albert R."/>
            <person name="Binder M."/>
            <person name="Bloem J."/>
            <person name="Labutti K."/>
            <person name="Salamov A."/>
            <person name="Andreopoulos B."/>
            <person name="Baker S."/>
            <person name="Barry K."/>
            <person name="Bills G."/>
            <person name="Bluhm B."/>
            <person name="Cannon C."/>
            <person name="Castanera R."/>
            <person name="Culley D."/>
            <person name="Daum C."/>
            <person name="Ezra D."/>
            <person name="Gonzalez J."/>
            <person name="Henrissat B."/>
            <person name="Kuo A."/>
            <person name="Liang C."/>
            <person name="Lipzen A."/>
            <person name="Lutzoni F."/>
            <person name="Magnuson J."/>
            <person name="Mondo S."/>
            <person name="Nolan M."/>
            <person name="Ohm R."/>
            <person name="Pangilinan J."/>
            <person name="Park H.-J."/>
            <person name="Ramirez L."/>
            <person name="Alfaro M."/>
            <person name="Sun H."/>
            <person name="Tritt A."/>
            <person name="Yoshinaga Y."/>
            <person name="Zwiers L.-H."/>
            <person name="Turgeon B."/>
            <person name="Goodwin S."/>
            <person name="Spatafora J."/>
            <person name="Crous P."/>
            <person name="Grigoriev I."/>
        </authorList>
    </citation>
    <scope>NUCLEOTIDE SEQUENCE</scope>
    <source>
        <strain evidence="1">CBS 122367</strain>
    </source>
</reference>
<name>A0A6G1JKG4_9PLEO</name>
<accession>A0A6G1JKG4</accession>
<protein>
    <submittedName>
        <fullName evidence="1">Uncharacterized protein</fullName>
    </submittedName>
</protein>
<sequence>MAWETNGLVVGLILALHGGQKDLTYQPTLLAWIGHAGGAMGEFFRQWATTCLVRQRDGLLLAKYGTQIENRGPGALIRSESTRLQF</sequence>
<evidence type="ECO:0000313" key="1">
    <source>
        <dbReference type="EMBL" id="KAF2690976.1"/>
    </source>
</evidence>
<keyword evidence="2" id="KW-1185">Reference proteome</keyword>
<evidence type="ECO:0000313" key="2">
    <source>
        <dbReference type="Proteomes" id="UP000799291"/>
    </source>
</evidence>
<proteinExistence type="predicted"/>
<dbReference type="Proteomes" id="UP000799291">
    <property type="component" value="Unassembled WGS sequence"/>
</dbReference>
<organism evidence="1 2">
    <name type="scientific">Lentithecium fluviatile CBS 122367</name>
    <dbReference type="NCBI Taxonomy" id="1168545"/>
    <lineage>
        <taxon>Eukaryota</taxon>
        <taxon>Fungi</taxon>
        <taxon>Dikarya</taxon>
        <taxon>Ascomycota</taxon>
        <taxon>Pezizomycotina</taxon>
        <taxon>Dothideomycetes</taxon>
        <taxon>Pleosporomycetidae</taxon>
        <taxon>Pleosporales</taxon>
        <taxon>Massarineae</taxon>
        <taxon>Lentitheciaceae</taxon>
        <taxon>Lentithecium</taxon>
    </lineage>
</organism>
<gene>
    <name evidence="1" type="ORF">K458DRAFT_412294</name>
</gene>
<dbReference type="EMBL" id="MU005570">
    <property type="protein sequence ID" value="KAF2690976.1"/>
    <property type="molecule type" value="Genomic_DNA"/>
</dbReference>
<dbReference type="AlphaFoldDB" id="A0A6G1JKG4"/>